<feature type="region of interest" description="Disordered" evidence="10">
    <location>
        <begin position="635"/>
        <end position="658"/>
    </location>
</feature>
<dbReference type="InterPro" id="IPR009003">
    <property type="entry name" value="Peptidase_S1_PA"/>
</dbReference>
<evidence type="ECO:0000256" key="7">
    <source>
        <dbReference type="ARBA" id="ARBA00023118"/>
    </source>
</evidence>
<reference evidence="12 13" key="1">
    <citation type="submission" date="2017-03" db="EMBL/GenBank/DDBJ databases">
        <title>Genome analysis of strain PAMC 26510.</title>
        <authorList>
            <person name="Oh H.-M."/>
            <person name="Yang J.-A."/>
        </authorList>
    </citation>
    <scope>NUCLEOTIDE SEQUENCE [LARGE SCALE GENOMIC DNA]</scope>
    <source>
        <strain evidence="12 13">PAMC 26510</strain>
    </source>
</reference>
<evidence type="ECO:0000256" key="10">
    <source>
        <dbReference type="SAM" id="MobiDB-lite"/>
    </source>
</evidence>
<feature type="compositionally biased region" description="Pro residues" evidence="10">
    <location>
        <begin position="646"/>
        <end position="658"/>
    </location>
</feature>
<evidence type="ECO:0000259" key="11">
    <source>
        <dbReference type="PROSITE" id="PS50878"/>
    </source>
</evidence>
<keyword evidence="4" id="KW-0479">Metal-binding</keyword>
<dbReference type="PRINTS" id="PR00866">
    <property type="entry name" value="RNADNAPOLMS"/>
</dbReference>
<dbReference type="GO" id="GO:0003723">
    <property type="term" value="F:RNA binding"/>
    <property type="evidence" value="ECO:0007669"/>
    <property type="project" value="InterPro"/>
</dbReference>
<evidence type="ECO:0000256" key="3">
    <source>
        <dbReference type="ARBA" id="ARBA00022695"/>
    </source>
</evidence>
<feature type="domain" description="Reverse transcriptase" evidence="11">
    <location>
        <begin position="29"/>
        <end position="261"/>
    </location>
</feature>
<keyword evidence="6 12" id="KW-0695">RNA-directed DNA polymerase</keyword>
<evidence type="ECO:0000256" key="4">
    <source>
        <dbReference type="ARBA" id="ARBA00022723"/>
    </source>
</evidence>
<evidence type="ECO:0000313" key="13">
    <source>
        <dbReference type="Proteomes" id="UP000194546"/>
    </source>
</evidence>
<dbReference type="GO" id="GO:0003964">
    <property type="term" value="F:RNA-directed DNA polymerase activity"/>
    <property type="evidence" value="ECO:0007669"/>
    <property type="project" value="UniProtKB-KW"/>
</dbReference>
<evidence type="ECO:0000256" key="9">
    <source>
        <dbReference type="ARBA" id="ARBA00048173"/>
    </source>
</evidence>
<accession>A0A242M6F5</accession>
<dbReference type="InterPro" id="IPR000477">
    <property type="entry name" value="RT_dom"/>
</dbReference>
<dbReference type="PANTHER" id="PTHR34047">
    <property type="entry name" value="NUCLEAR INTRON MATURASE 1, MITOCHONDRIAL-RELATED"/>
    <property type="match status" value="1"/>
</dbReference>
<name>A0A242M6F5_CABSO</name>
<evidence type="ECO:0000313" key="12">
    <source>
        <dbReference type="EMBL" id="OTP66205.1"/>
    </source>
</evidence>
<dbReference type="SUPFAM" id="SSF50494">
    <property type="entry name" value="Trypsin-like serine proteases"/>
    <property type="match status" value="1"/>
</dbReference>
<organism evidence="12 13">
    <name type="scientific">Caballeronia sordidicola</name>
    <name type="common">Burkholderia sordidicola</name>
    <dbReference type="NCBI Taxonomy" id="196367"/>
    <lineage>
        <taxon>Bacteria</taxon>
        <taxon>Pseudomonadati</taxon>
        <taxon>Pseudomonadota</taxon>
        <taxon>Betaproteobacteria</taxon>
        <taxon>Burkholderiales</taxon>
        <taxon>Burkholderiaceae</taxon>
        <taxon>Caballeronia</taxon>
    </lineage>
</organism>
<comment type="similarity">
    <text evidence="8">Belongs to the bacterial reverse transcriptase family.</text>
</comment>
<proteinExistence type="inferred from homology"/>
<evidence type="ECO:0000256" key="1">
    <source>
        <dbReference type="ARBA" id="ARBA00012493"/>
    </source>
</evidence>
<dbReference type="AlphaFoldDB" id="A0A242M6F5"/>
<dbReference type="PANTHER" id="PTHR34047:SF7">
    <property type="entry name" value="RNA-DIRECTED DNA POLYMERASE"/>
    <property type="match status" value="1"/>
</dbReference>
<dbReference type="Proteomes" id="UP000194546">
    <property type="component" value="Unassembled WGS sequence"/>
</dbReference>
<dbReference type="Pfam" id="PF00078">
    <property type="entry name" value="RVT_1"/>
    <property type="match status" value="1"/>
</dbReference>
<dbReference type="Gene3D" id="2.40.10.120">
    <property type="match status" value="1"/>
</dbReference>
<dbReference type="InterPro" id="IPR000123">
    <property type="entry name" value="Reverse_transcriptase_msDNA"/>
</dbReference>
<evidence type="ECO:0000256" key="6">
    <source>
        <dbReference type="ARBA" id="ARBA00022918"/>
    </source>
</evidence>
<sequence length="658" mass="73094">MVIPSLNVIFEQLTRTFVPSFSQAALGIPYAQLKDIIYPSPPYKHFQIKKRNGSPRFIAEPRQRLKVMQEKVLTFLEERMSPLKPAVHGFVPKRSIVTNARAHCSRKTQFVLNLDLQDFFPTITFFRVRGVLRNRPFNFSHEVATVIAHMCTLNGSLPQGAPTSPFLSNLVCRTMDRDLTDLARRNRATYTRYADDITFSFAVRTASRLPAAICVVDEDGHLTLGAELQDLITGKHHFTINPPKTRLSDRARRMEVTGLTINKFPNVRRKFIDRIRGALNAWERNGYAKAESGWQARVANAESGPYEKKPWKRQTRTGAPPKLQNVLWGKLLYLRMVRGKDDLIYTRLAERYNKAVLKEQAAGPFKAPKLPVEPVVRDKVTAQDACFVVDWYGDYKDPTLGEEMPMAQGTAFVYRELGLLVTCNHVFEWEGKVGKADTVIDYESPYLTSKILQLIQPGTKKSWPAKILYRDKQMDFALLAFEGDPPQHRYFSAMDNPIESGAQGVLIGYPAWKQWTWPDFNDQKVLNRTFPHVGMNSFTISGAGSIRPGNSGGPFTDDRFRVAGMAQRGAYMGTGHDECLCLEILDGLIAKYKATLVPPVPPAPATVLGAPPTPAAGSAALPLPVPAAPAATVNGAAAPAARAPAHPVPAAPIPPTLP</sequence>
<dbReference type="GO" id="GO:0051607">
    <property type="term" value="P:defense response to virus"/>
    <property type="evidence" value="ECO:0007669"/>
    <property type="project" value="UniProtKB-KW"/>
</dbReference>
<dbReference type="InterPro" id="IPR051083">
    <property type="entry name" value="GrpII_Intron_Splice-Mob/Def"/>
</dbReference>
<keyword evidence="2" id="KW-0808">Transferase</keyword>
<feature type="compositionally biased region" description="Low complexity" evidence="10">
    <location>
        <begin position="635"/>
        <end position="645"/>
    </location>
</feature>
<dbReference type="RefSeq" id="WP_086383880.1">
    <property type="nucleotide sequence ID" value="NZ_NBTY01000203.1"/>
</dbReference>
<comment type="caution">
    <text evidence="12">The sequence shown here is derived from an EMBL/GenBank/DDBJ whole genome shotgun (WGS) entry which is preliminary data.</text>
</comment>
<protein>
    <recommendedName>
        <fullName evidence="1">RNA-directed DNA polymerase</fullName>
        <ecNumber evidence="1">2.7.7.49</ecNumber>
    </recommendedName>
</protein>
<keyword evidence="3" id="KW-0548">Nucleotidyltransferase</keyword>
<dbReference type="EMBL" id="NBTY01000203">
    <property type="protein sequence ID" value="OTP66205.1"/>
    <property type="molecule type" value="Genomic_DNA"/>
</dbReference>
<dbReference type="InterPro" id="IPR043502">
    <property type="entry name" value="DNA/RNA_pol_sf"/>
</dbReference>
<keyword evidence="5" id="KW-0460">Magnesium</keyword>
<evidence type="ECO:0000256" key="8">
    <source>
        <dbReference type="ARBA" id="ARBA00034120"/>
    </source>
</evidence>
<dbReference type="SUPFAM" id="SSF56672">
    <property type="entry name" value="DNA/RNA polymerases"/>
    <property type="match status" value="1"/>
</dbReference>
<evidence type="ECO:0000256" key="2">
    <source>
        <dbReference type="ARBA" id="ARBA00022679"/>
    </source>
</evidence>
<dbReference type="CDD" id="cd03487">
    <property type="entry name" value="RT_Bac_retron_II"/>
    <property type="match status" value="1"/>
</dbReference>
<dbReference type="Pfam" id="PF13365">
    <property type="entry name" value="Trypsin_2"/>
    <property type="match status" value="1"/>
</dbReference>
<keyword evidence="7" id="KW-0051">Antiviral defense</keyword>
<dbReference type="EC" id="2.7.7.49" evidence="1"/>
<gene>
    <name evidence="12" type="ORF">PAMC26510_35895</name>
</gene>
<evidence type="ECO:0000256" key="5">
    <source>
        <dbReference type="ARBA" id="ARBA00022842"/>
    </source>
</evidence>
<comment type="catalytic activity">
    <reaction evidence="9">
        <text>DNA(n) + a 2'-deoxyribonucleoside 5'-triphosphate = DNA(n+1) + diphosphate</text>
        <dbReference type="Rhea" id="RHEA:22508"/>
        <dbReference type="Rhea" id="RHEA-COMP:17339"/>
        <dbReference type="Rhea" id="RHEA-COMP:17340"/>
        <dbReference type="ChEBI" id="CHEBI:33019"/>
        <dbReference type="ChEBI" id="CHEBI:61560"/>
        <dbReference type="ChEBI" id="CHEBI:173112"/>
        <dbReference type="EC" id="2.7.7.49"/>
    </reaction>
</comment>
<dbReference type="GO" id="GO:0046872">
    <property type="term" value="F:metal ion binding"/>
    <property type="evidence" value="ECO:0007669"/>
    <property type="project" value="UniProtKB-KW"/>
</dbReference>
<dbReference type="PROSITE" id="PS50878">
    <property type="entry name" value="RT_POL"/>
    <property type="match status" value="1"/>
</dbReference>